<keyword evidence="8" id="KW-1185">Reference proteome</keyword>
<accession>A0A1E8CKS2</accession>
<dbReference type="InterPro" id="IPR013324">
    <property type="entry name" value="RNA_pol_sigma_r3/r4-like"/>
</dbReference>
<name>A0A1E8CKS2_9GAMM</name>
<dbReference type="InterPro" id="IPR036388">
    <property type="entry name" value="WH-like_DNA-bd_sf"/>
</dbReference>
<organism evidence="7 8">
    <name type="scientific">Pseudohongiella acticola</name>
    <dbReference type="NCBI Taxonomy" id="1524254"/>
    <lineage>
        <taxon>Bacteria</taxon>
        <taxon>Pseudomonadati</taxon>
        <taxon>Pseudomonadota</taxon>
        <taxon>Gammaproteobacteria</taxon>
        <taxon>Pseudomonadales</taxon>
        <taxon>Pseudohongiellaceae</taxon>
        <taxon>Pseudohongiella</taxon>
    </lineage>
</organism>
<dbReference type="OrthoDB" id="9780326at2"/>
<dbReference type="InterPro" id="IPR013325">
    <property type="entry name" value="RNA_pol_sigma_r2"/>
</dbReference>
<dbReference type="Proteomes" id="UP000175669">
    <property type="component" value="Unassembled WGS sequence"/>
</dbReference>
<feature type="domain" description="RNA polymerase sigma-70 region 2" evidence="5">
    <location>
        <begin position="23"/>
        <end position="90"/>
    </location>
</feature>
<dbReference type="SUPFAM" id="SSF88946">
    <property type="entry name" value="Sigma2 domain of RNA polymerase sigma factors"/>
    <property type="match status" value="1"/>
</dbReference>
<comment type="caution">
    <text evidence="7">The sequence shown here is derived from an EMBL/GenBank/DDBJ whole genome shotgun (WGS) entry which is preliminary data.</text>
</comment>
<reference evidence="8" key="1">
    <citation type="submission" date="2016-07" db="EMBL/GenBank/DDBJ databases">
        <authorList>
            <person name="Florea S."/>
            <person name="Webb J.S."/>
            <person name="Jaromczyk J."/>
            <person name="Schardl C.L."/>
        </authorList>
    </citation>
    <scope>NUCLEOTIDE SEQUENCE [LARGE SCALE GENOMIC DNA]</scope>
    <source>
        <strain evidence="8">KCTC 42131</strain>
    </source>
</reference>
<dbReference type="CDD" id="cd06171">
    <property type="entry name" value="Sigma70_r4"/>
    <property type="match status" value="1"/>
</dbReference>
<keyword evidence="3" id="KW-0731">Sigma factor</keyword>
<dbReference type="InterPro" id="IPR007627">
    <property type="entry name" value="RNA_pol_sigma70_r2"/>
</dbReference>
<dbReference type="RefSeq" id="WP_070116687.1">
    <property type="nucleotide sequence ID" value="NZ_CAXATG010000001.1"/>
</dbReference>
<dbReference type="GO" id="GO:0016987">
    <property type="term" value="F:sigma factor activity"/>
    <property type="evidence" value="ECO:0007669"/>
    <property type="project" value="UniProtKB-KW"/>
</dbReference>
<dbReference type="Pfam" id="PF04542">
    <property type="entry name" value="Sigma70_r2"/>
    <property type="match status" value="1"/>
</dbReference>
<evidence type="ECO:0000259" key="6">
    <source>
        <dbReference type="Pfam" id="PF08281"/>
    </source>
</evidence>
<keyword evidence="2" id="KW-0805">Transcription regulation</keyword>
<dbReference type="InterPro" id="IPR014284">
    <property type="entry name" value="RNA_pol_sigma-70_dom"/>
</dbReference>
<comment type="similarity">
    <text evidence="1">Belongs to the sigma-70 factor family. ECF subfamily.</text>
</comment>
<gene>
    <name evidence="7" type="ORF">PHACT_07935</name>
</gene>
<dbReference type="GO" id="GO:0003677">
    <property type="term" value="F:DNA binding"/>
    <property type="evidence" value="ECO:0007669"/>
    <property type="project" value="InterPro"/>
</dbReference>
<evidence type="ECO:0000259" key="5">
    <source>
        <dbReference type="Pfam" id="PF04542"/>
    </source>
</evidence>
<dbReference type="InterPro" id="IPR013249">
    <property type="entry name" value="RNA_pol_sigma70_r4_t2"/>
</dbReference>
<dbReference type="InterPro" id="IPR039425">
    <property type="entry name" value="RNA_pol_sigma-70-like"/>
</dbReference>
<evidence type="ECO:0000313" key="8">
    <source>
        <dbReference type="Proteomes" id="UP000175669"/>
    </source>
</evidence>
<dbReference type="STRING" id="1524254.PHACT_07935"/>
<dbReference type="Pfam" id="PF08281">
    <property type="entry name" value="Sigma70_r4_2"/>
    <property type="match status" value="1"/>
</dbReference>
<protein>
    <submittedName>
        <fullName evidence="7">RNA polymerase subunit sigma-70</fullName>
    </submittedName>
</protein>
<dbReference type="GO" id="GO:0006352">
    <property type="term" value="P:DNA-templated transcription initiation"/>
    <property type="evidence" value="ECO:0007669"/>
    <property type="project" value="InterPro"/>
</dbReference>
<dbReference type="NCBIfam" id="TIGR02937">
    <property type="entry name" value="sigma70-ECF"/>
    <property type="match status" value="1"/>
</dbReference>
<evidence type="ECO:0000256" key="4">
    <source>
        <dbReference type="ARBA" id="ARBA00023163"/>
    </source>
</evidence>
<feature type="domain" description="RNA polymerase sigma factor 70 region 4 type 2" evidence="6">
    <location>
        <begin position="119"/>
        <end position="171"/>
    </location>
</feature>
<evidence type="ECO:0000313" key="7">
    <source>
        <dbReference type="EMBL" id="OFE13076.1"/>
    </source>
</evidence>
<dbReference type="SUPFAM" id="SSF88659">
    <property type="entry name" value="Sigma3 and sigma4 domains of RNA polymerase sigma factors"/>
    <property type="match status" value="1"/>
</dbReference>
<evidence type="ECO:0000256" key="3">
    <source>
        <dbReference type="ARBA" id="ARBA00023082"/>
    </source>
</evidence>
<keyword evidence="4" id="KW-0804">Transcription</keyword>
<dbReference type="EMBL" id="MASR01000001">
    <property type="protein sequence ID" value="OFE13076.1"/>
    <property type="molecule type" value="Genomic_DNA"/>
</dbReference>
<dbReference type="PANTHER" id="PTHR43133">
    <property type="entry name" value="RNA POLYMERASE ECF-TYPE SIGMA FACTO"/>
    <property type="match status" value="1"/>
</dbReference>
<proteinExistence type="inferred from homology"/>
<dbReference type="Gene3D" id="1.10.1740.10">
    <property type="match status" value="1"/>
</dbReference>
<dbReference type="PANTHER" id="PTHR43133:SF46">
    <property type="entry name" value="RNA POLYMERASE SIGMA-70 FACTOR ECF SUBFAMILY"/>
    <property type="match status" value="1"/>
</dbReference>
<evidence type="ECO:0000256" key="2">
    <source>
        <dbReference type="ARBA" id="ARBA00023015"/>
    </source>
</evidence>
<dbReference type="Gene3D" id="1.10.10.10">
    <property type="entry name" value="Winged helix-like DNA-binding domain superfamily/Winged helix DNA-binding domain"/>
    <property type="match status" value="1"/>
</dbReference>
<dbReference type="AlphaFoldDB" id="A0A1E8CKS2"/>
<evidence type="ECO:0000256" key="1">
    <source>
        <dbReference type="ARBA" id="ARBA00010641"/>
    </source>
</evidence>
<sequence>MSAHVTKAIQLAQGGDRQSFHWLYQQHIGRVYAVCWRLLGDRQKAEDASQEIFVKVWQRLPDFKGDSSFATWVHTIATRTAVDCWRRDRRLTFVAPDQMDAWVEHAGAATDGGSVGGARDLEQAIQRLPAQAKAVFVLFALEGHQHNEIATLLNIAEGSSKSQYHRARQLLRGFLSED</sequence>